<dbReference type="EMBL" id="JH597761">
    <property type="protein sequence ID" value="EHP70776.1"/>
    <property type="molecule type" value="Genomic_DNA"/>
</dbReference>
<dbReference type="HOGENOM" id="CLU_135994_0_0_2"/>
<dbReference type="PANTHER" id="PTHR40696">
    <property type="entry name" value="DUF371 FAMILY PROTEIN"/>
    <property type="match status" value="1"/>
</dbReference>
<protein>
    <recommendedName>
        <fullName evidence="3">DUF371 domain-containing protein</fullName>
    </recommendedName>
</protein>
<dbReference type="eggNOG" id="arCOG04171">
    <property type="taxonomic scope" value="Archaea"/>
</dbReference>
<dbReference type="InterPro" id="IPR007171">
    <property type="entry name" value="DUF371"/>
</dbReference>
<name>H2C3F5_9CREN</name>
<keyword evidence="2" id="KW-1185">Reference proteome</keyword>
<reference evidence="1 2" key="1">
    <citation type="submission" date="2012-01" db="EMBL/GenBank/DDBJ databases">
        <title>Improved High-Quality Draft sequence of Metallosphaera yellowstonensis MK1.</title>
        <authorList>
            <consortium name="US DOE Joint Genome Institute"/>
            <person name="Lucas S."/>
            <person name="Han J."/>
            <person name="Cheng J.-F."/>
            <person name="Goodwin L."/>
            <person name="Pitluck S."/>
            <person name="Peters L."/>
            <person name="Teshima H."/>
            <person name="Detter J.C."/>
            <person name="Han C."/>
            <person name="Tapia R."/>
            <person name="Land M."/>
            <person name="Hauser L."/>
            <person name="Kyrpides N."/>
            <person name="Kozubal M."/>
            <person name="Macur R.E."/>
            <person name="Jay Z."/>
            <person name="Inskeep W."/>
            <person name="Woyke T."/>
        </authorList>
    </citation>
    <scope>NUCLEOTIDE SEQUENCE [LARGE SCALE GENOMIC DNA]</scope>
    <source>
        <strain evidence="1 2">MK1</strain>
    </source>
</reference>
<dbReference type="PANTHER" id="PTHR40696:SF1">
    <property type="entry name" value="DUF371 DOMAIN-CONTAINING PROTEIN"/>
    <property type="match status" value="1"/>
</dbReference>
<dbReference type="AlphaFoldDB" id="H2C3F5"/>
<dbReference type="InterPro" id="IPR023131">
    <property type="entry name" value="Mth639-like_dom_sf"/>
</dbReference>
<dbReference type="Proteomes" id="UP000003980">
    <property type="component" value="Unassembled WGS sequence"/>
</dbReference>
<dbReference type="Pfam" id="PF04027">
    <property type="entry name" value="DUF371"/>
    <property type="match status" value="1"/>
</dbReference>
<accession>H2C3F5</accession>
<evidence type="ECO:0000313" key="2">
    <source>
        <dbReference type="Proteomes" id="UP000003980"/>
    </source>
</evidence>
<dbReference type="Gene3D" id="2.60.120.630">
    <property type="entry name" value="mth639 domain like"/>
    <property type="match status" value="1"/>
</dbReference>
<dbReference type="STRING" id="671065.MetMK1DRAFT_00012790"/>
<evidence type="ECO:0000313" key="1">
    <source>
        <dbReference type="EMBL" id="EHP70776.1"/>
    </source>
</evidence>
<sequence length="166" mass="18141">MIRTEVITCRGHPNVLAKHRSTLEVTTENFLTLRGDCIICVEADKSASSLSSEVKEVLRSEGYGYLLVSTQNFTELVKGRGSAGLTMTSTVKMIVRKSSFISDATILIKADKSAGDLNRDLVRELRGGVVRVFLVASDLPLSNDEVLRVLIDSFPTLLGRAQPVDE</sequence>
<gene>
    <name evidence="1" type="ORF">MetMK1DRAFT_00012790</name>
</gene>
<organism evidence="1 2">
    <name type="scientific">Metallosphaera yellowstonensis MK1</name>
    <dbReference type="NCBI Taxonomy" id="671065"/>
    <lineage>
        <taxon>Archaea</taxon>
        <taxon>Thermoproteota</taxon>
        <taxon>Thermoprotei</taxon>
        <taxon>Sulfolobales</taxon>
        <taxon>Sulfolobaceae</taxon>
        <taxon>Metallosphaera</taxon>
    </lineage>
</organism>
<evidence type="ECO:0008006" key="3">
    <source>
        <dbReference type="Google" id="ProtNLM"/>
    </source>
</evidence>
<proteinExistence type="predicted"/>